<dbReference type="Gene3D" id="1.10.357.10">
    <property type="entry name" value="Tetracycline Repressor, domain 2"/>
    <property type="match status" value="1"/>
</dbReference>
<organism evidence="6 7">
    <name type="scientific">Streptomyces pini</name>
    <dbReference type="NCBI Taxonomy" id="1520580"/>
    <lineage>
        <taxon>Bacteria</taxon>
        <taxon>Bacillati</taxon>
        <taxon>Actinomycetota</taxon>
        <taxon>Actinomycetes</taxon>
        <taxon>Kitasatosporales</taxon>
        <taxon>Streptomycetaceae</taxon>
        <taxon>Streptomyces</taxon>
    </lineage>
</organism>
<evidence type="ECO:0000259" key="5">
    <source>
        <dbReference type="PROSITE" id="PS50977"/>
    </source>
</evidence>
<evidence type="ECO:0000256" key="4">
    <source>
        <dbReference type="PROSITE-ProRule" id="PRU00335"/>
    </source>
</evidence>
<dbReference type="GO" id="GO:0000976">
    <property type="term" value="F:transcription cis-regulatory region binding"/>
    <property type="evidence" value="ECO:0007669"/>
    <property type="project" value="TreeGrafter"/>
</dbReference>
<dbReference type="InterPro" id="IPR050109">
    <property type="entry name" value="HTH-type_TetR-like_transc_reg"/>
</dbReference>
<keyword evidence="1" id="KW-0805">Transcription regulation</keyword>
<dbReference type="Pfam" id="PF00440">
    <property type="entry name" value="TetR_N"/>
    <property type="match status" value="1"/>
</dbReference>
<dbReference type="Proteomes" id="UP000198928">
    <property type="component" value="Unassembled WGS sequence"/>
</dbReference>
<reference evidence="7" key="1">
    <citation type="submission" date="2016-10" db="EMBL/GenBank/DDBJ databases">
        <authorList>
            <person name="Varghese N."/>
            <person name="Submissions S."/>
        </authorList>
    </citation>
    <scope>NUCLEOTIDE SEQUENCE [LARGE SCALE GENOMIC DNA]</scope>
    <source>
        <strain evidence="7">PL19</strain>
    </source>
</reference>
<dbReference type="RefSeq" id="WP_175541162.1">
    <property type="nucleotide sequence ID" value="NZ_FOSG01000034.1"/>
</dbReference>
<dbReference type="PANTHER" id="PTHR30055:SF234">
    <property type="entry name" value="HTH-TYPE TRANSCRIPTIONAL REGULATOR BETI"/>
    <property type="match status" value="1"/>
</dbReference>
<evidence type="ECO:0000313" key="7">
    <source>
        <dbReference type="Proteomes" id="UP000198928"/>
    </source>
</evidence>
<dbReference type="InterPro" id="IPR001647">
    <property type="entry name" value="HTH_TetR"/>
</dbReference>
<dbReference type="PROSITE" id="PS50977">
    <property type="entry name" value="HTH_TETR_2"/>
    <property type="match status" value="1"/>
</dbReference>
<evidence type="ECO:0000256" key="2">
    <source>
        <dbReference type="ARBA" id="ARBA00023125"/>
    </source>
</evidence>
<dbReference type="InterPro" id="IPR009057">
    <property type="entry name" value="Homeodomain-like_sf"/>
</dbReference>
<feature type="DNA-binding region" description="H-T-H motif" evidence="4">
    <location>
        <begin position="24"/>
        <end position="43"/>
    </location>
</feature>
<name>A0A1I4LZ48_9ACTN</name>
<sequence>MRTRERVLQAAAGEIVRSGYHGTALVRVAARAHVTLGAVSFHFPTKQALVQEVYLDGVKRTSEAVEAEVGEDTEPLQGLANLTLRLASLLIDDDLTVLACSRLSRDDPTGHFAWRDTWRGHVARLADRACSSPGSTVNCSRKTLGFLVHCLLAGTEVWAVHADAERHAALSHLAAAWQQAMPGGRMDTEG</sequence>
<evidence type="ECO:0000313" key="6">
    <source>
        <dbReference type="EMBL" id="SFL96007.1"/>
    </source>
</evidence>
<dbReference type="EMBL" id="FOSG01000034">
    <property type="protein sequence ID" value="SFL96007.1"/>
    <property type="molecule type" value="Genomic_DNA"/>
</dbReference>
<dbReference type="SUPFAM" id="SSF46689">
    <property type="entry name" value="Homeodomain-like"/>
    <property type="match status" value="1"/>
</dbReference>
<proteinExistence type="predicted"/>
<keyword evidence="2 4" id="KW-0238">DNA-binding</keyword>
<dbReference type="GO" id="GO:0003700">
    <property type="term" value="F:DNA-binding transcription factor activity"/>
    <property type="evidence" value="ECO:0007669"/>
    <property type="project" value="TreeGrafter"/>
</dbReference>
<keyword evidence="3" id="KW-0804">Transcription</keyword>
<dbReference type="PRINTS" id="PR00455">
    <property type="entry name" value="HTHTETR"/>
</dbReference>
<evidence type="ECO:0000256" key="3">
    <source>
        <dbReference type="ARBA" id="ARBA00023163"/>
    </source>
</evidence>
<keyword evidence="7" id="KW-1185">Reference proteome</keyword>
<dbReference type="PANTHER" id="PTHR30055">
    <property type="entry name" value="HTH-TYPE TRANSCRIPTIONAL REGULATOR RUTR"/>
    <property type="match status" value="1"/>
</dbReference>
<protein>
    <submittedName>
        <fullName evidence="6">Transcriptional regulator, TetR family</fullName>
    </submittedName>
</protein>
<evidence type="ECO:0000256" key="1">
    <source>
        <dbReference type="ARBA" id="ARBA00023015"/>
    </source>
</evidence>
<accession>A0A1I4LZ48</accession>
<dbReference type="AlphaFoldDB" id="A0A1I4LZ48"/>
<gene>
    <name evidence="6" type="ORF">SAMN05192584_13414</name>
</gene>
<feature type="domain" description="HTH tetR-type" evidence="5">
    <location>
        <begin position="1"/>
        <end position="61"/>
    </location>
</feature>